<dbReference type="RefSeq" id="WP_183941813.1">
    <property type="nucleotide sequence ID" value="NZ_BAABBG010000005.1"/>
</dbReference>
<dbReference type="AlphaFoldDB" id="A0A840B0R4"/>
<dbReference type="PANTHER" id="PTHR34290:SF2">
    <property type="entry name" value="OS04G0668800 PROTEIN"/>
    <property type="match status" value="1"/>
</dbReference>
<protein>
    <submittedName>
        <fullName evidence="1">Putative DCC family thiol-disulfide oxidoreductase YuxK</fullName>
    </submittedName>
</protein>
<evidence type="ECO:0000313" key="2">
    <source>
        <dbReference type="Proteomes" id="UP000581447"/>
    </source>
</evidence>
<name>A0A840B0R4_9SPHN</name>
<gene>
    <name evidence="1" type="ORF">GGR91_001759</name>
</gene>
<comment type="caution">
    <text evidence="1">The sequence shown here is derived from an EMBL/GenBank/DDBJ whole genome shotgun (WGS) entry which is preliminary data.</text>
</comment>
<dbReference type="PANTHER" id="PTHR34290">
    <property type="entry name" value="SI:CH73-390P7.2"/>
    <property type="match status" value="1"/>
</dbReference>
<sequence length="114" mass="13425">MFNLIIWYDGACPLCVREIALMRRLDWQRKIDFQDIAPDTAICPLDRQLMLDRLHACENGVMLSGAAAFAAMWRHIPLLKPLGWLARNPVILDIFERLYVRFLKIRPYLQKWLA</sequence>
<dbReference type="EMBL" id="JACIEA010000002">
    <property type="protein sequence ID" value="MBB3943501.1"/>
    <property type="molecule type" value="Genomic_DNA"/>
</dbReference>
<dbReference type="Pfam" id="PF04134">
    <property type="entry name" value="DCC1-like"/>
    <property type="match status" value="1"/>
</dbReference>
<organism evidence="1 2">
    <name type="scientific">Sphingorhabdus rigui</name>
    <dbReference type="NCBI Taxonomy" id="1282858"/>
    <lineage>
        <taxon>Bacteria</taxon>
        <taxon>Pseudomonadati</taxon>
        <taxon>Pseudomonadota</taxon>
        <taxon>Alphaproteobacteria</taxon>
        <taxon>Sphingomonadales</taxon>
        <taxon>Sphingomonadaceae</taxon>
        <taxon>Sphingorhabdus</taxon>
    </lineage>
</organism>
<dbReference type="InterPro" id="IPR007263">
    <property type="entry name" value="DCC1-like"/>
</dbReference>
<reference evidence="1 2" key="1">
    <citation type="submission" date="2020-08" db="EMBL/GenBank/DDBJ databases">
        <title>Genomic Encyclopedia of Type Strains, Phase IV (KMG-IV): sequencing the most valuable type-strain genomes for metagenomic binning, comparative biology and taxonomic classification.</title>
        <authorList>
            <person name="Goeker M."/>
        </authorList>
    </citation>
    <scope>NUCLEOTIDE SEQUENCE [LARGE SCALE GENOMIC DNA]</scope>
    <source>
        <strain evidence="1 2">DSM 29050</strain>
    </source>
</reference>
<accession>A0A840B0R4</accession>
<keyword evidence="2" id="KW-1185">Reference proteome</keyword>
<dbReference type="InterPro" id="IPR044691">
    <property type="entry name" value="DCC1_Trx"/>
</dbReference>
<dbReference type="GO" id="GO:0015035">
    <property type="term" value="F:protein-disulfide reductase activity"/>
    <property type="evidence" value="ECO:0007669"/>
    <property type="project" value="InterPro"/>
</dbReference>
<proteinExistence type="predicted"/>
<evidence type="ECO:0000313" key="1">
    <source>
        <dbReference type="EMBL" id="MBB3943501.1"/>
    </source>
</evidence>
<dbReference type="Proteomes" id="UP000581447">
    <property type="component" value="Unassembled WGS sequence"/>
</dbReference>